<dbReference type="Proteomes" id="UP000277204">
    <property type="component" value="Unassembled WGS sequence"/>
</dbReference>
<feature type="region of interest" description="Disordered" evidence="1">
    <location>
        <begin position="175"/>
        <end position="200"/>
    </location>
</feature>
<keyword evidence="3" id="KW-1185">Reference proteome</keyword>
<evidence type="ECO:0000313" key="2">
    <source>
        <dbReference type="EMBL" id="VDO99303.1"/>
    </source>
</evidence>
<name>A0A183M854_9TREM</name>
<evidence type="ECO:0000313" key="3">
    <source>
        <dbReference type="Proteomes" id="UP000277204"/>
    </source>
</evidence>
<dbReference type="EMBL" id="UZAI01007508">
    <property type="protein sequence ID" value="VDO99303.1"/>
    <property type="molecule type" value="Genomic_DNA"/>
</dbReference>
<organism evidence="2 3">
    <name type="scientific">Schistosoma margrebowiei</name>
    <dbReference type="NCBI Taxonomy" id="48269"/>
    <lineage>
        <taxon>Eukaryota</taxon>
        <taxon>Metazoa</taxon>
        <taxon>Spiralia</taxon>
        <taxon>Lophotrochozoa</taxon>
        <taxon>Platyhelminthes</taxon>
        <taxon>Trematoda</taxon>
        <taxon>Digenea</taxon>
        <taxon>Strigeidida</taxon>
        <taxon>Schistosomatoidea</taxon>
        <taxon>Schistosomatidae</taxon>
        <taxon>Schistosoma</taxon>
    </lineage>
</organism>
<gene>
    <name evidence="2" type="ORF">SMRZ_LOCUS12230</name>
</gene>
<reference evidence="2 3" key="1">
    <citation type="submission" date="2018-11" db="EMBL/GenBank/DDBJ databases">
        <authorList>
            <consortium name="Pathogen Informatics"/>
        </authorList>
    </citation>
    <scope>NUCLEOTIDE SEQUENCE [LARGE SCALE GENOMIC DNA]</scope>
    <source>
        <strain evidence="2 3">Zambia</strain>
    </source>
</reference>
<dbReference type="AlphaFoldDB" id="A0A183M854"/>
<protein>
    <submittedName>
        <fullName evidence="2">Uncharacterized protein</fullName>
    </submittedName>
</protein>
<feature type="compositionally biased region" description="Basic and acidic residues" evidence="1">
    <location>
        <begin position="190"/>
        <end position="200"/>
    </location>
</feature>
<evidence type="ECO:0000256" key="1">
    <source>
        <dbReference type="SAM" id="MobiDB-lite"/>
    </source>
</evidence>
<proteinExistence type="predicted"/>
<accession>A0A183M854</accession>
<sequence>MSFHNNSANKNKNSNNHNHTIFTNENLFTSYPHLLSHNTIIESFVDFSNTRQQQQTFSLHSSTVSGIMNSLPWLRTNSTSHIRSINGAPFVFNHNTNHTNSTSNTNKNNNHSRFGAPSETILFSSLNPPNVSSGSFLGKSTPQLSNNRHLMTSSNNSGLLVNDNVSRFGTTAEPSFPAIPISSPPSLLSNKEELIHQHPC</sequence>
<feature type="compositionally biased region" description="Low complexity" evidence="1">
    <location>
        <begin position="175"/>
        <end position="189"/>
    </location>
</feature>